<feature type="compositionally biased region" description="Basic residues" evidence="10">
    <location>
        <begin position="71"/>
        <end position="88"/>
    </location>
</feature>
<feature type="domain" description="Peptidase S11 D-alanyl-D-alanine carboxypeptidase A N-terminal" evidence="12">
    <location>
        <begin position="178"/>
        <end position="400"/>
    </location>
</feature>
<name>A0AAQ1GIH0_9BURK</name>
<reference evidence="13 14" key="1">
    <citation type="submission" date="2016-10" db="EMBL/GenBank/DDBJ databases">
        <authorList>
            <person name="Varghese N."/>
            <person name="Submissions S."/>
        </authorList>
    </citation>
    <scope>NUCLEOTIDE SEQUENCE [LARGE SCALE GENOMIC DNA]</scope>
    <source>
        <strain evidence="13 14">LMG 22274</strain>
    </source>
</reference>
<dbReference type="Gene3D" id="3.40.710.10">
    <property type="entry name" value="DD-peptidase/beta-lactamase superfamily"/>
    <property type="match status" value="1"/>
</dbReference>
<feature type="signal peptide" evidence="11">
    <location>
        <begin position="1"/>
        <end position="26"/>
    </location>
</feature>
<feature type="chain" id="PRO_5042906012" evidence="11">
    <location>
        <begin position="27"/>
        <end position="425"/>
    </location>
</feature>
<feature type="active site" evidence="7">
    <location>
        <position position="268"/>
    </location>
</feature>
<keyword evidence="2 11" id="KW-0732">Signal</keyword>
<evidence type="ECO:0000256" key="9">
    <source>
        <dbReference type="RuleBase" id="RU004016"/>
    </source>
</evidence>
<feature type="binding site" evidence="8">
    <location>
        <position position="373"/>
    </location>
    <ligand>
        <name>substrate</name>
    </ligand>
</feature>
<keyword evidence="6" id="KW-0961">Cell wall biogenesis/degradation</keyword>
<dbReference type="InterPro" id="IPR012338">
    <property type="entry name" value="Beta-lactam/transpept-like"/>
</dbReference>
<dbReference type="GO" id="GO:0009252">
    <property type="term" value="P:peptidoglycan biosynthetic process"/>
    <property type="evidence" value="ECO:0007669"/>
    <property type="project" value="UniProtKB-KW"/>
</dbReference>
<dbReference type="PANTHER" id="PTHR21581">
    <property type="entry name" value="D-ALANYL-D-ALANINE CARBOXYPEPTIDASE"/>
    <property type="match status" value="1"/>
</dbReference>
<keyword evidence="4" id="KW-0133">Cell shape</keyword>
<gene>
    <name evidence="13" type="ORF">SAMN05216550_1129</name>
</gene>
<dbReference type="GO" id="GO:0006508">
    <property type="term" value="P:proteolysis"/>
    <property type="evidence" value="ECO:0007669"/>
    <property type="project" value="InterPro"/>
</dbReference>
<evidence type="ECO:0000256" key="1">
    <source>
        <dbReference type="ARBA" id="ARBA00007164"/>
    </source>
</evidence>
<dbReference type="RefSeq" id="WP_244144315.1">
    <property type="nucleotide sequence ID" value="NZ_CADFGN010000004.1"/>
</dbReference>
<evidence type="ECO:0000256" key="5">
    <source>
        <dbReference type="ARBA" id="ARBA00022984"/>
    </source>
</evidence>
<sequence length="425" mass="46238">MISLSRLPLLVSALLLAGLTATASFAATTPRHRADPHVHAAAKKKKITRKPRSAQRTVPALAAAKTPDAKRRGKRAKTKPLPHGHAAHRSIAQSKSHVKPHAKVHAKPHVKAHPKAHVKAPAKRHHAKPPVTTAQAESPNFAPTIIPYVAPQTSVSTTASATEGPHLLARCGYTPASRKRLFSRSVFIVDEQTHTPLFARNADAVVPIASVSKLMTAVVWLDQNHAPLARRIDVTDADLDTLKFTHSRLTVGSSLTRANMLHIALMSSENRAASALSRDYPGGQPAFVDAMNAKAASLGMPHTHFVNATGLSPQNVSTARELARLVRAANGYPLIRRYSTDHQERVPTGRGQLQYVNSNRLVRYNRVQASLQKTGFINESGHNMVMRMMVHGRRPVIVTMLGSASADGSRLDGERIHHWLNCSLR</sequence>
<evidence type="ECO:0000256" key="10">
    <source>
        <dbReference type="SAM" id="MobiDB-lite"/>
    </source>
</evidence>
<dbReference type="GO" id="GO:0008360">
    <property type="term" value="P:regulation of cell shape"/>
    <property type="evidence" value="ECO:0007669"/>
    <property type="project" value="UniProtKB-KW"/>
</dbReference>
<accession>A0AAQ1GIH0</accession>
<dbReference type="SUPFAM" id="SSF56601">
    <property type="entry name" value="beta-lactamase/transpeptidase-like"/>
    <property type="match status" value="1"/>
</dbReference>
<evidence type="ECO:0000259" key="12">
    <source>
        <dbReference type="Pfam" id="PF00768"/>
    </source>
</evidence>
<feature type="active site" description="Proton acceptor" evidence="7">
    <location>
        <position position="213"/>
    </location>
</feature>
<evidence type="ECO:0000256" key="11">
    <source>
        <dbReference type="SAM" id="SignalP"/>
    </source>
</evidence>
<organism evidence="13 14">
    <name type="scientific">Paraburkholderia tropica</name>
    <dbReference type="NCBI Taxonomy" id="92647"/>
    <lineage>
        <taxon>Bacteria</taxon>
        <taxon>Pseudomonadati</taxon>
        <taxon>Pseudomonadota</taxon>
        <taxon>Betaproteobacteria</taxon>
        <taxon>Burkholderiales</taxon>
        <taxon>Burkholderiaceae</taxon>
        <taxon>Paraburkholderia</taxon>
    </lineage>
</organism>
<dbReference type="InterPro" id="IPR018044">
    <property type="entry name" value="Peptidase_S11"/>
</dbReference>
<evidence type="ECO:0000313" key="14">
    <source>
        <dbReference type="Proteomes" id="UP000183529"/>
    </source>
</evidence>
<dbReference type="GO" id="GO:0071555">
    <property type="term" value="P:cell wall organization"/>
    <property type="evidence" value="ECO:0007669"/>
    <property type="project" value="UniProtKB-KW"/>
</dbReference>
<dbReference type="EMBL" id="FNZM01000012">
    <property type="protein sequence ID" value="SEJ97815.1"/>
    <property type="molecule type" value="Genomic_DNA"/>
</dbReference>
<evidence type="ECO:0000256" key="2">
    <source>
        <dbReference type="ARBA" id="ARBA00022729"/>
    </source>
</evidence>
<dbReference type="PRINTS" id="PR00725">
    <property type="entry name" value="DADACBPTASE1"/>
</dbReference>
<dbReference type="PANTHER" id="PTHR21581:SF26">
    <property type="entry name" value="D-ALANYL-D-ALANINE ENDOPEPTIDASE"/>
    <property type="match status" value="1"/>
</dbReference>
<dbReference type="AlphaFoldDB" id="A0AAQ1GIH0"/>
<comment type="similarity">
    <text evidence="1 9">Belongs to the peptidase S11 family.</text>
</comment>
<feature type="compositionally biased region" description="Basic residues" evidence="10">
    <location>
        <begin position="40"/>
        <end position="53"/>
    </location>
</feature>
<evidence type="ECO:0000256" key="7">
    <source>
        <dbReference type="PIRSR" id="PIRSR618044-1"/>
    </source>
</evidence>
<evidence type="ECO:0000313" key="13">
    <source>
        <dbReference type="EMBL" id="SEJ97815.1"/>
    </source>
</evidence>
<evidence type="ECO:0000256" key="4">
    <source>
        <dbReference type="ARBA" id="ARBA00022960"/>
    </source>
</evidence>
<comment type="caution">
    <text evidence="13">The sequence shown here is derived from an EMBL/GenBank/DDBJ whole genome shotgun (WGS) entry which is preliminary data.</text>
</comment>
<feature type="active site" description="Acyl-ester intermediate" evidence="7">
    <location>
        <position position="210"/>
    </location>
</feature>
<evidence type="ECO:0000256" key="3">
    <source>
        <dbReference type="ARBA" id="ARBA00022801"/>
    </source>
</evidence>
<evidence type="ECO:0000256" key="8">
    <source>
        <dbReference type="PIRSR" id="PIRSR618044-2"/>
    </source>
</evidence>
<protein>
    <submittedName>
        <fullName evidence="13">Murein-DD-endopeptidase. Serine peptidase. MEROPS family S11</fullName>
    </submittedName>
</protein>
<evidence type="ECO:0000256" key="6">
    <source>
        <dbReference type="ARBA" id="ARBA00023316"/>
    </source>
</evidence>
<proteinExistence type="inferred from homology"/>
<dbReference type="GO" id="GO:0009002">
    <property type="term" value="F:serine-type D-Ala-D-Ala carboxypeptidase activity"/>
    <property type="evidence" value="ECO:0007669"/>
    <property type="project" value="InterPro"/>
</dbReference>
<keyword evidence="5" id="KW-0573">Peptidoglycan synthesis</keyword>
<feature type="region of interest" description="Disordered" evidence="10">
    <location>
        <begin position="29"/>
        <end position="98"/>
    </location>
</feature>
<dbReference type="Proteomes" id="UP000183529">
    <property type="component" value="Unassembled WGS sequence"/>
</dbReference>
<dbReference type="InterPro" id="IPR001967">
    <property type="entry name" value="Peptidase_S11_N"/>
</dbReference>
<keyword evidence="3" id="KW-0378">Hydrolase</keyword>
<dbReference type="Pfam" id="PF00768">
    <property type="entry name" value="Peptidase_S11"/>
    <property type="match status" value="1"/>
</dbReference>